<name>A0ACC0N594_RHOML</name>
<evidence type="ECO:0000313" key="1">
    <source>
        <dbReference type="EMBL" id="KAI8548340.1"/>
    </source>
</evidence>
<sequence length="440" mass="49052">MHRFNSLGFSPNSLLRNFLICRHFQAQVSLKSAFNRQVSSGTDPSYSTFRRALLHQVPGGSTNLSYSTFRRALLHLGDFYNCSYDEKHAELPTIRMLEMKRFIHAAGGCYSPKRDYYEILGVSKDASRDEIKKAFHAAMWDFTSQLPVMYTMHVGISEMLAKKYHPDANKNSPSAKRKFQEIRDAYETLQDADMRAQYDRERYRSSQDVKYTANDAEGFRYASSPQFSGSFHKIFSEIFENEAENFASDVQVELSLSFSEAATGCTKHLSFDASVPCDSCDGLGYPLNAKARICPACDGVGKEYCRACRGSGVAEGVKEVKATIPAGVETGDTIRVPKAGFCCGLLVFNFLFRLQSSSPCWPSMLIVISSEMSYCCIQVAEDPIFARDGADVYVESNITFTQAIMGGKVVVPTLSGKVEVKVTMVHLDLLHLQTCNLPMP</sequence>
<reference evidence="1" key="1">
    <citation type="submission" date="2022-02" db="EMBL/GenBank/DDBJ databases">
        <title>Plant Genome Project.</title>
        <authorList>
            <person name="Zhang R.-G."/>
        </authorList>
    </citation>
    <scope>NUCLEOTIDE SEQUENCE</scope>
    <source>
        <strain evidence="1">AT1</strain>
    </source>
</reference>
<gene>
    <name evidence="1" type="ORF">RHMOL_Rhmol07G0266900</name>
</gene>
<organism evidence="1 2">
    <name type="scientific">Rhododendron molle</name>
    <name type="common">Chinese azalea</name>
    <name type="synonym">Azalea mollis</name>
    <dbReference type="NCBI Taxonomy" id="49168"/>
    <lineage>
        <taxon>Eukaryota</taxon>
        <taxon>Viridiplantae</taxon>
        <taxon>Streptophyta</taxon>
        <taxon>Embryophyta</taxon>
        <taxon>Tracheophyta</taxon>
        <taxon>Spermatophyta</taxon>
        <taxon>Magnoliopsida</taxon>
        <taxon>eudicotyledons</taxon>
        <taxon>Gunneridae</taxon>
        <taxon>Pentapetalae</taxon>
        <taxon>asterids</taxon>
        <taxon>Ericales</taxon>
        <taxon>Ericaceae</taxon>
        <taxon>Ericoideae</taxon>
        <taxon>Rhodoreae</taxon>
        <taxon>Rhododendron</taxon>
    </lineage>
</organism>
<accession>A0ACC0N594</accession>
<proteinExistence type="predicted"/>
<dbReference type="Proteomes" id="UP001062846">
    <property type="component" value="Chromosome 7"/>
</dbReference>
<keyword evidence="2" id="KW-1185">Reference proteome</keyword>
<protein>
    <submittedName>
        <fullName evidence="1">Uncharacterized protein</fullName>
    </submittedName>
</protein>
<comment type="caution">
    <text evidence="1">The sequence shown here is derived from an EMBL/GenBank/DDBJ whole genome shotgun (WGS) entry which is preliminary data.</text>
</comment>
<evidence type="ECO:0000313" key="2">
    <source>
        <dbReference type="Proteomes" id="UP001062846"/>
    </source>
</evidence>
<dbReference type="EMBL" id="CM046394">
    <property type="protein sequence ID" value="KAI8548340.1"/>
    <property type="molecule type" value="Genomic_DNA"/>
</dbReference>